<dbReference type="SUPFAM" id="SSF46785">
    <property type="entry name" value="Winged helix' DNA-binding domain"/>
    <property type="match status" value="2"/>
</dbReference>
<protein>
    <submittedName>
        <fullName evidence="5">GntR family transcriptional regulator</fullName>
    </submittedName>
</protein>
<dbReference type="Pfam" id="PF00392">
    <property type="entry name" value="GntR"/>
    <property type="match status" value="1"/>
</dbReference>
<gene>
    <name evidence="5" type="ORF">PPNSA23_36770</name>
</gene>
<dbReference type="PANTHER" id="PTHR43537">
    <property type="entry name" value="TRANSCRIPTIONAL REGULATOR, GNTR FAMILY"/>
    <property type="match status" value="1"/>
</dbReference>
<dbReference type="PROSITE" id="PS50949">
    <property type="entry name" value="HTH_GNTR"/>
    <property type="match status" value="1"/>
</dbReference>
<dbReference type="RefSeq" id="WP_407866288.1">
    <property type="nucleotide sequence ID" value="NZ_BAAFZP010000002.1"/>
</dbReference>
<evidence type="ECO:0000256" key="2">
    <source>
        <dbReference type="ARBA" id="ARBA00023125"/>
    </source>
</evidence>
<dbReference type="InterPro" id="IPR036390">
    <property type="entry name" value="WH_DNA-bd_sf"/>
</dbReference>
<dbReference type="CDD" id="cd07377">
    <property type="entry name" value="WHTH_GntR"/>
    <property type="match status" value="1"/>
</dbReference>
<dbReference type="SMART" id="SM00345">
    <property type="entry name" value="HTH_GNTR"/>
    <property type="match status" value="2"/>
</dbReference>
<evidence type="ECO:0000256" key="1">
    <source>
        <dbReference type="ARBA" id="ARBA00023015"/>
    </source>
</evidence>
<dbReference type="InterPro" id="IPR000524">
    <property type="entry name" value="Tscrpt_reg_HTH_GntR"/>
</dbReference>
<dbReference type="Pfam" id="PF07729">
    <property type="entry name" value="FCD"/>
    <property type="match status" value="1"/>
</dbReference>
<dbReference type="Gene3D" id="1.10.10.10">
    <property type="entry name" value="Winged helix-like DNA-binding domain superfamily/Winged helix DNA-binding domain"/>
    <property type="match status" value="2"/>
</dbReference>
<sequence>MPENRADHDKWQIGPVASGTVPRLYQRAFGILTEQIEKGALPEGTRLQESDVAAQFGISRTPARQALVELERSGLISKASGRGYIVGMPANRPSGRKARIPIAGDMRLVSSPSWERIYGEVEGEIVARISFAGWRVNEAMLARHYGVSRTVARDVVARLQQRGVVRKDDRSRWYAPALTPAHVGELYELRWVLEPLALVKAAPHVPPGFLAGMRKHLESAIANARQIGGDVLDSLEEEMHVALLGYCGNGTLMQAITLHQSLLVAHHFLYRWTPRLFETEPFLPEHLEIVEHLERGKMKDAAKALERHLRVSRERAIARINVIAREFRAEDLPYLERMGSE</sequence>
<name>A0ABQ0H473_9HYPH</name>
<proteinExistence type="predicted"/>
<evidence type="ECO:0000256" key="3">
    <source>
        <dbReference type="ARBA" id="ARBA00023163"/>
    </source>
</evidence>
<dbReference type="SMART" id="SM00895">
    <property type="entry name" value="FCD"/>
    <property type="match status" value="1"/>
</dbReference>
<evidence type="ECO:0000259" key="4">
    <source>
        <dbReference type="PROSITE" id="PS50949"/>
    </source>
</evidence>
<keyword evidence="3" id="KW-0804">Transcription</keyword>
<dbReference type="InterPro" id="IPR011711">
    <property type="entry name" value="GntR_C"/>
</dbReference>
<reference evidence="5 6" key="1">
    <citation type="submission" date="2024-10" db="EMBL/GenBank/DDBJ databases">
        <title>Isolation, draft genome sequencing and identification of Phyllobacterium sp. NSA23, isolated from leaf soil.</title>
        <authorList>
            <person name="Akita H."/>
        </authorList>
    </citation>
    <scope>NUCLEOTIDE SEQUENCE [LARGE SCALE GENOMIC DNA]</scope>
    <source>
        <strain evidence="5 6">NSA23</strain>
    </source>
</reference>
<dbReference type="InterPro" id="IPR036388">
    <property type="entry name" value="WH-like_DNA-bd_sf"/>
</dbReference>
<accession>A0ABQ0H473</accession>
<dbReference type="PRINTS" id="PR00035">
    <property type="entry name" value="HTHGNTR"/>
</dbReference>
<dbReference type="PANTHER" id="PTHR43537:SF45">
    <property type="entry name" value="GNTR FAMILY REGULATORY PROTEIN"/>
    <property type="match status" value="1"/>
</dbReference>
<feature type="domain" description="HTH gntR-type" evidence="4">
    <location>
        <begin position="22"/>
        <end position="89"/>
    </location>
</feature>
<keyword evidence="6" id="KW-1185">Reference proteome</keyword>
<dbReference type="SUPFAM" id="SSF48008">
    <property type="entry name" value="GntR ligand-binding domain-like"/>
    <property type="match status" value="1"/>
</dbReference>
<evidence type="ECO:0000313" key="6">
    <source>
        <dbReference type="Proteomes" id="UP001628091"/>
    </source>
</evidence>
<comment type="caution">
    <text evidence="5">The sequence shown here is derived from an EMBL/GenBank/DDBJ whole genome shotgun (WGS) entry which is preliminary data.</text>
</comment>
<dbReference type="Proteomes" id="UP001628091">
    <property type="component" value="Unassembled WGS sequence"/>
</dbReference>
<evidence type="ECO:0000313" key="5">
    <source>
        <dbReference type="EMBL" id="GAB1583734.1"/>
    </source>
</evidence>
<keyword evidence="2" id="KW-0238">DNA-binding</keyword>
<keyword evidence="1" id="KW-0805">Transcription regulation</keyword>
<organism evidence="5 6">
    <name type="scientific">Phyllobacterium phragmitis</name>
    <dbReference type="NCBI Taxonomy" id="2670329"/>
    <lineage>
        <taxon>Bacteria</taxon>
        <taxon>Pseudomonadati</taxon>
        <taxon>Pseudomonadota</taxon>
        <taxon>Alphaproteobacteria</taxon>
        <taxon>Hyphomicrobiales</taxon>
        <taxon>Phyllobacteriaceae</taxon>
        <taxon>Phyllobacterium</taxon>
    </lineage>
</organism>
<dbReference type="Gene3D" id="1.20.120.530">
    <property type="entry name" value="GntR ligand-binding domain-like"/>
    <property type="match status" value="1"/>
</dbReference>
<dbReference type="InterPro" id="IPR008920">
    <property type="entry name" value="TF_FadR/GntR_C"/>
</dbReference>
<dbReference type="EMBL" id="BAAFZP010000002">
    <property type="protein sequence ID" value="GAB1583734.1"/>
    <property type="molecule type" value="Genomic_DNA"/>
</dbReference>